<accession>A0ABV9EXG0</accession>
<evidence type="ECO:0000313" key="1">
    <source>
        <dbReference type="EMBL" id="MFC4593146.1"/>
    </source>
</evidence>
<sequence length="349" mass="39338">MKTDLADTFRPIAEPQILDSVYSEDQYHRLIGVVRDHGPWPMILAHHFKTPEEVIATSSGEIPEDGTLTWEPFLNPVFRGYLARGGVCLYPEIEDCYTNPSFLDKARAYYGAKYAQPESMLFNISGPCGGGGSPHVDGTRFRGLNLDSAPVWLLNIMAKSGLFKRWQAKKAQVIAWYYRGKVGGSFTYWPDGPRNAPKQLKAPMWGKGVVVENEMMYHTAEANGPSALRRPQELAYESRIGAGADGWQITTQDRVIQQIPDEEIRFLVHWGAQLFMDYDELKVSMDHSDDLTVERAIGMLIADLRSRGETFEEPSDPLNDRAFVRLLIRVYDLGKPVIFPPEPIEELAA</sequence>
<dbReference type="Proteomes" id="UP001595957">
    <property type="component" value="Unassembled WGS sequence"/>
</dbReference>
<organism evidence="1 2">
    <name type="scientific">Sphingobium tyrosinilyticum</name>
    <dbReference type="NCBI Taxonomy" id="2715436"/>
    <lineage>
        <taxon>Bacteria</taxon>
        <taxon>Pseudomonadati</taxon>
        <taxon>Pseudomonadota</taxon>
        <taxon>Alphaproteobacteria</taxon>
        <taxon>Sphingomonadales</taxon>
        <taxon>Sphingomonadaceae</taxon>
        <taxon>Sphingobium</taxon>
    </lineage>
</organism>
<evidence type="ECO:0000313" key="2">
    <source>
        <dbReference type="Proteomes" id="UP001595957"/>
    </source>
</evidence>
<gene>
    <name evidence="1" type="ORF">ACFO3E_02905</name>
</gene>
<dbReference type="RefSeq" id="WP_066530928.1">
    <property type="nucleotide sequence ID" value="NZ_JBHSFZ010000004.1"/>
</dbReference>
<reference evidence="2" key="1">
    <citation type="journal article" date="2019" name="Int. J. Syst. Evol. Microbiol.">
        <title>The Global Catalogue of Microorganisms (GCM) 10K type strain sequencing project: providing services to taxonomists for standard genome sequencing and annotation.</title>
        <authorList>
            <consortium name="The Broad Institute Genomics Platform"/>
            <consortium name="The Broad Institute Genome Sequencing Center for Infectious Disease"/>
            <person name="Wu L."/>
            <person name="Ma J."/>
        </authorList>
    </citation>
    <scope>NUCLEOTIDE SEQUENCE [LARGE SCALE GENOMIC DNA]</scope>
    <source>
        <strain evidence="2">NBRC 103632</strain>
    </source>
</reference>
<keyword evidence="2" id="KW-1185">Reference proteome</keyword>
<name>A0ABV9EXG0_9SPHN</name>
<protein>
    <submittedName>
        <fullName evidence="1">Uncharacterized protein</fullName>
    </submittedName>
</protein>
<dbReference type="EMBL" id="JBHSFZ010000004">
    <property type="protein sequence ID" value="MFC4593146.1"/>
    <property type="molecule type" value="Genomic_DNA"/>
</dbReference>
<comment type="caution">
    <text evidence="1">The sequence shown here is derived from an EMBL/GenBank/DDBJ whole genome shotgun (WGS) entry which is preliminary data.</text>
</comment>
<proteinExistence type="predicted"/>